<evidence type="ECO:0000256" key="3">
    <source>
        <dbReference type="ARBA" id="ARBA00022553"/>
    </source>
</evidence>
<dbReference type="InterPro" id="IPR007891">
    <property type="entry name" value="CHASE3"/>
</dbReference>
<dbReference type="PANTHER" id="PTHR43065:SF49">
    <property type="entry name" value="HISTIDINE KINASE"/>
    <property type="match status" value="1"/>
</dbReference>
<dbReference type="Pfam" id="PF02518">
    <property type="entry name" value="HATPase_c"/>
    <property type="match status" value="1"/>
</dbReference>
<feature type="transmembrane region" description="Helical" evidence="5">
    <location>
        <begin position="12"/>
        <end position="30"/>
    </location>
</feature>
<dbReference type="InterPro" id="IPR003594">
    <property type="entry name" value="HATPase_dom"/>
</dbReference>
<evidence type="ECO:0000256" key="4">
    <source>
        <dbReference type="PROSITE-ProRule" id="PRU00169"/>
    </source>
</evidence>
<dbReference type="SUPFAM" id="SSF47384">
    <property type="entry name" value="Homodimeric domain of signal transducing histidine kinase"/>
    <property type="match status" value="1"/>
</dbReference>
<dbReference type="EMBL" id="CP044331">
    <property type="protein sequence ID" value="QGM98898.1"/>
    <property type="molecule type" value="Genomic_DNA"/>
</dbReference>
<dbReference type="InterPro" id="IPR005467">
    <property type="entry name" value="His_kinase_dom"/>
</dbReference>
<dbReference type="PRINTS" id="PR00344">
    <property type="entry name" value="BCTRLSENSOR"/>
</dbReference>
<feature type="modified residue" description="4-aspartylphosphate" evidence="4">
    <location>
        <position position="556"/>
    </location>
</feature>
<evidence type="ECO:0000259" key="6">
    <source>
        <dbReference type="PROSITE" id="PS50109"/>
    </source>
</evidence>
<dbReference type="PROSITE" id="PS50110">
    <property type="entry name" value="RESPONSE_REGULATORY"/>
    <property type="match status" value="1"/>
</dbReference>
<dbReference type="RefSeq" id="WP_016920515.1">
    <property type="nucleotide sequence ID" value="NZ_CP044331.1"/>
</dbReference>
<dbReference type="KEGG" id="mpar:F7D14_16350"/>
<proteinExistence type="predicted"/>
<evidence type="ECO:0000313" key="9">
    <source>
        <dbReference type="Proteomes" id="UP000422569"/>
    </source>
</evidence>
<dbReference type="GO" id="GO:0000155">
    <property type="term" value="F:phosphorelay sensor kinase activity"/>
    <property type="evidence" value="ECO:0007669"/>
    <property type="project" value="InterPro"/>
</dbReference>
<dbReference type="Gene3D" id="3.30.565.10">
    <property type="entry name" value="Histidine kinase-like ATPase, C-terminal domain"/>
    <property type="match status" value="1"/>
</dbReference>
<dbReference type="Gene3D" id="3.40.50.2300">
    <property type="match status" value="1"/>
</dbReference>
<keyword evidence="3 4" id="KW-0597">Phosphoprotein</keyword>
<dbReference type="PROSITE" id="PS50109">
    <property type="entry name" value="HIS_KIN"/>
    <property type="match status" value="1"/>
</dbReference>
<dbReference type="SUPFAM" id="SSF55874">
    <property type="entry name" value="ATPase domain of HSP90 chaperone/DNA topoisomerase II/histidine kinase"/>
    <property type="match status" value="1"/>
</dbReference>
<dbReference type="Pfam" id="PF00072">
    <property type="entry name" value="Response_reg"/>
    <property type="match status" value="1"/>
</dbReference>
<dbReference type="SMART" id="SM00448">
    <property type="entry name" value="REC"/>
    <property type="match status" value="1"/>
</dbReference>
<dbReference type="PANTHER" id="PTHR43065">
    <property type="entry name" value="SENSOR HISTIDINE KINASE"/>
    <property type="match status" value="1"/>
</dbReference>
<dbReference type="InterPro" id="IPR036890">
    <property type="entry name" value="HATPase_C_sf"/>
</dbReference>
<evidence type="ECO:0000256" key="2">
    <source>
        <dbReference type="ARBA" id="ARBA00012438"/>
    </source>
</evidence>
<sequence>MAATRKFLSFETVSLIVAFAILAAAGLVTIRTEEHRRESGALIRHTLEIETALHRLNSEVRRAESEERGYVITRDVNLSTPWIDLSKRIESQLPEIEALVSDNPQQAERIAALQPLLKERVELLDKKLDLMKVGRFDDAAELVRGGRGKMLMDQIDALINDMVASEEAIYRSRDARLSEATDSLQTAIGSMIVLLTGVAVFAVFLAQRQINALRKSSESLRLAYNELIAESTKRGALEAQLRQSQKLEALGQLAGGIAHDFNNMLGVIVASLNILRRKLQKKEGGVDQMIDSALDGADRAANLVRRLLAFSRIQPLNPTPLDANRLVTGMFAILHRTLGAHIHLATALGKDLWPIKVDSNELESAILNLAVNARDAMPKGGQLTIETENVEFDEDYACDNPEARPGQYVLISVSDTGGGMPPEVVAKAFDPFFTTKPIGKGTGLGLSQAHGFVRQSGGHIKIYSEPRHGTCIKLYLPRYAEENEAAEPAPPAPAQEDFPRGRPEEIVLLVDDDDDARRVASQGVRELGYTVLEAGSGKDALQIIRARADISLLITDVAMPEMDGARLAREAVFRRHSLHVMFISGYTSHAIMRDGILDPNVNLLTKPFTLAQLARKIRDTLDGKATLPSGVH</sequence>
<dbReference type="InterPro" id="IPR003661">
    <property type="entry name" value="HisK_dim/P_dom"/>
</dbReference>
<dbReference type="Gene3D" id="1.10.287.130">
    <property type="match status" value="1"/>
</dbReference>
<dbReference type="InterPro" id="IPR011006">
    <property type="entry name" value="CheY-like_superfamily"/>
</dbReference>
<keyword evidence="5" id="KW-0472">Membrane</keyword>
<dbReference type="SUPFAM" id="SSF52172">
    <property type="entry name" value="CheY-like"/>
    <property type="match status" value="1"/>
</dbReference>
<feature type="domain" description="Response regulatory" evidence="7">
    <location>
        <begin position="506"/>
        <end position="621"/>
    </location>
</feature>
<name>A0A6B8M8K5_9HYPH</name>
<reference evidence="8 9" key="1">
    <citation type="submission" date="2019-09" db="EMBL/GenBank/DDBJ databases">
        <title>Isolation and complete genome sequencing of Methylocystis species.</title>
        <authorList>
            <person name="Rumah B.L."/>
            <person name="Stead C.E."/>
            <person name="Stevens B.C."/>
            <person name="Minton N.P."/>
            <person name="Grosse-Honebrink A."/>
            <person name="Zhang Y."/>
        </authorList>
    </citation>
    <scope>NUCLEOTIDE SEQUENCE [LARGE SCALE GENOMIC DNA]</scope>
    <source>
        <strain evidence="8 9">BRCS2</strain>
    </source>
</reference>
<evidence type="ECO:0000313" key="8">
    <source>
        <dbReference type="EMBL" id="QGM98898.1"/>
    </source>
</evidence>
<keyword evidence="5" id="KW-1133">Transmembrane helix</keyword>
<evidence type="ECO:0000256" key="1">
    <source>
        <dbReference type="ARBA" id="ARBA00000085"/>
    </source>
</evidence>
<dbReference type="CDD" id="cd00082">
    <property type="entry name" value="HisKA"/>
    <property type="match status" value="1"/>
</dbReference>
<dbReference type="CDD" id="cd19410">
    <property type="entry name" value="HK9-like_sensor"/>
    <property type="match status" value="1"/>
</dbReference>
<organism evidence="8 9">
    <name type="scientific">Methylocystis parvus</name>
    <dbReference type="NCBI Taxonomy" id="134"/>
    <lineage>
        <taxon>Bacteria</taxon>
        <taxon>Pseudomonadati</taxon>
        <taxon>Pseudomonadota</taxon>
        <taxon>Alphaproteobacteria</taxon>
        <taxon>Hyphomicrobiales</taxon>
        <taxon>Methylocystaceae</taxon>
        <taxon>Methylocystis</taxon>
    </lineage>
</organism>
<accession>A0A6B8M8K5</accession>
<keyword evidence="9" id="KW-1185">Reference proteome</keyword>
<dbReference type="SMART" id="SM00387">
    <property type="entry name" value="HATPase_c"/>
    <property type="match status" value="1"/>
</dbReference>
<gene>
    <name evidence="8" type="ORF">F7D14_16350</name>
</gene>
<keyword evidence="5" id="KW-0812">Transmembrane</keyword>
<dbReference type="InterPro" id="IPR036097">
    <property type="entry name" value="HisK_dim/P_sf"/>
</dbReference>
<dbReference type="SMART" id="SM00388">
    <property type="entry name" value="HisKA"/>
    <property type="match status" value="1"/>
</dbReference>
<comment type="catalytic activity">
    <reaction evidence="1">
        <text>ATP + protein L-histidine = ADP + protein N-phospho-L-histidine.</text>
        <dbReference type="EC" id="2.7.13.3"/>
    </reaction>
</comment>
<dbReference type="InterPro" id="IPR001789">
    <property type="entry name" value="Sig_transdc_resp-reg_receiver"/>
</dbReference>
<dbReference type="AlphaFoldDB" id="A0A6B8M8K5"/>
<dbReference type="EC" id="2.7.13.3" evidence="2"/>
<dbReference type="Proteomes" id="UP000422569">
    <property type="component" value="Chromosome"/>
</dbReference>
<feature type="domain" description="Histidine kinase" evidence="6">
    <location>
        <begin position="256"/>
        <end position="480"/>
    </location>
</feature>
<protein>
    <recommendedName>
        <fullName evidence="2">histidine kinase</fullName>
        <ecNumber evidence="2">2.7.13.3</ecNumber>
    </recommendedName>
</protein>
<dbReference type="CDD" id="cd16919">
    <property type="entry name" value="HATPase_CckA-like"/>
    <property type="match status" value="1"/>
</dbReference>
<evidence type="ECO:0000259" key="7">
    <source>
        <dbReference type="PROSITE" id="PS50110"/>
    </source>
</evidence>
<dbReference type="InterPro" id="IPR004358">
    <property type="entry name" value="Sig_transdc_His_kin-like_C"/>
</dbReference>
<evidence type="ECO:0000256" key="5">
    <source>
        <dbReference type="SAM" id="Phobius"/>
    </source>
</evidence>
<dbReference type="Pfam" id="PF05227">
    <property type="entry name" value="CHASE3"/>
    <property type="match status" value="1"/>
</dbReference>
<dbReference type="Pfam" id="PF00512">
    <property type="entry name" value="HisKA"/>
    <property type="match status" value="1"/>
</dbReference>